<feature type="region of interest" description="Disordered" evidence="1">
    <location>
        <begin position="1"/>
        <end position="37"/>
    </location>
</feature>
<feature type="non-terminal residue" evidence="2">
    <location>
        <position position="1"/>
    </location>
</feature>
<evidence type="ECO:0000256" key="1">
    <source>
        <dbReference type="SAM" id="MobiDB-lite"/>
    </source>
</evidence>
<accession>A0A6J4P100</accession>
<name>A0A6J4P100_9ACTN</name>
<protein>
    <submittedName>
        <fullName evidence="2">Uncharacterized protein</fullName>
    </submittedName>
</protein>
<dbReference type="AlphaFoldDB" id="A0A6J4P100"/>
<feature type="non-terminal residue" evidence="2">
    <location>
        <position position="37"/>
    </location>
</feature>
<dbReference type="EMBL" id="CADCUZ010000030">
    <property type="protein sequence ID" value="CAA9402047.1"/>
    <property type="molecule type" value="Genomic_DNA"/>
</dbReference>
<proteinExistence type="predicted"/>
<evidence type="ECO:0000313" key="2">
    <source>
        <dbReference type="EMBL" id="CAA9402047.1"/>
    </source>
</evidence>
<gene>
    <name evidence="2" type="ORF">AVDCRST_MAG55-726</name>
</gene>
<reference evidence="2" key="1">
    <citation type="submission" date="2020-02" db="EMBL/GenBank/DDBJ databases">
        <authorList>
            <person name="Meier V. D."/>
        </authorList>
    </citation>
    <scope>NUCLEOTIDE SEQUENCE</scope>
    <source>
        <strain evidence="2">AVDCRST_MAG55</strain>
    </source>
</reference>
<sequence>GGGRLVQRRLPLAGRAPDPGPRCLRETERGQRTGPQL</sequence>
<organism evidence="2">
    <name type="scientific">uncultured Rubrobacteraceae bacterium</name>
    <dbReference type="NCBI Taxonomy" id="349277"/>
    <lineage>
        <taxon>Bacteria</taxon>
        <taxon>Bacillati</taxon>
        <taxon>Actinomycetota</taxon>
        <taxon>Rubrobacteria</taxon>
        <taxon>Rubrobacterales</taxon>
        <taxon>Rubrobacteraceae</taxon>
        <taxon>environmental samples</taxon>
    </lineage>
</organism>